<name>C8WZX4_DESRD</name>
<reference evidence="2" key="1">
    <citation type="submission" date="2009-09" db="EMBL/GenBank/DDBJ databases">
        <title>The complete chromosome of Desulfohalobium retbaense DSM 5692.</title>
        <authorList>
            <consortium name="US DOE Joint Genome Institute (JGI-PGF)"/>
            <person name="Lucas S."/>
            <person name="Copeland A."/>
            <person name="Lapidus A."/>
            <person name="Glavina del Rio T."/>
            <person name="Dalin E."/>
            <person name="Tice H."/>
            <person name="Bruce D."/>
            <person name="Goodwin L."/>
            <person name="Pitluck S."/>
            <person name="Kyrpides N."/>
            <person name="Mavromatis K."/>
            <person name="Ivanova N."/>
            <person name="Mikhailova N."/>
            <person name="Munk A.C."/>
            <person name="Brettin T."/>
            <person name="Detter J.C."/>
            <person name="Han C."/>
            <person name="Tapia R."/>
            <person name="Larimer F."/>
            <person name="Land M."/>
            <person name="Hauser L."/>
            <person name="Markowitz V."/>
            <person name="Cheng J.-F."/>
            <person name="Hugenholtz P."/>
            <person name="Woyke T."/>
            <person name="Wu D."/>
            <person name="Spring S."/>
            <person name="Klenk H.-P."/>
            <person name="Eisen J.A."/>
        </authorList>
    </citation>
    <scope>NUCLEOTIDE SEQUENCE [LARGE SCALE GENOMIC DNA]</scope>
    <source>
        <strain evidence="2">DSM 5692</strain>
    </source>
</reference>
<dbReference type="EMBL" id="CP001734">
    <property type="protein sequence ID" value="ACV67599.1"/>
    <property type="molecule type" value="Genomic_DNA"/>
</dbReference>
<reference evidence="1 2" key="2">
    <citation type="journal article" date="2010" name="Stand. Genomic Sci.">
        <title>Complete genome sequence of Desulfohalobium retbaense type strain (HR(100)).</title>
        <authorList>
            <person name="Spring S."/>
            <person name="Nolan M."/>
            <person name="Lapidus A."/>
            <person name="Glavina Del Rio T."/>
            <person name="Copeland A."/>
            <person name="Tice H."/>
            <person name="Cheng J.F."/>
            <person name="Lucas S."/>
            <person name="Land M."/>
            <person name="Chen F."/>
            <person name="Bruce D."/>
            <person name="Goodwin L."/>
            <person name="Pitluck S."/>
            <person name="Ivanova N."/>
            <person name="Mavromatis K."/>
            <person name="Mikhailova N."/>
            <person name="Pati A."/>
            <person name="Chen A."/>
            <person name="Palaniappan K."/>
            <person name="Hauser L."/>
            <person name="Chang Y.J."/>
            <person name="Jeffries C.D."/>
            <person name="Munk C."/>
            <person name="Kiss H."/>
            <person name="Chain P."/>
            <person name="Han C."/>
            <person name="Brettin T."/>
            <person name="Detter J.C."/>
            <person name="Schuler E."/>
            <person name="Goker M."/>
            <person name="Rohde M."/>
            <person name="Bristow J."/>
            <person name="Eisen J.A."/>
            <person name="Markowitz V."/>
            <person name="Hugenholtz P."/>
            <person name="Kyrpides N.C."/>
            <person name="Klenk H.P."/>
        </authorList>
    </citation>
    <scope>NUCLEOTIDE SEQUENCE [LARGE SCALE GENOMIC DNA]</scope>
    <source>
        <strain evidence="1 2">DSM 5692</strain>
    </source>
</reference>
<proteinExistence type="predicted"/>
<dbReference type="OrthoDB" id="9788989at2"/>
<protein>
    <recommendedName>
        <fullName evidence="3">GTP-binding protein</fullName>
    </recommendedName>
</protein>
<keyword evidence="2" id="KW-1185">Reference proteome</keyword>
<dbReference type="HOGENOM" id="CLU_114103_0_0_7"/>
<gene>
    <name evidence="1" type="ordered locus">Dret_0297</name>
</gene>
<dbReference type="KEGG" id="drt:Dret_0297"/>
<evidence type="ECO:0008006" key="3">
    <source>
        <dbReference type="Google" id="ProtNLM"/>
    </source>
</evidence>
<accession>C8WZX4</accession>
<dbReference type="InterPro" id="IPR025529">
    <property type="entry name" value="DUF4416"/>
</dbReference>
<sequence>MSTPKSAPKAVLVIPVLTSVWQTVWPTLRPRLEAHFGPVHDFGDALFFTHTTYYNTELGTPLYRRLLYADRFYPQDRLAEAKLVTNALEDAFRDAEGNRRINLDPGLLSLERLVLATGKGFTHRIYLKEGIWADLTLMYQKGGWRAFDWTFADYADAPLQAWLTRLRDEYKQARKQTSQTGVESFSGLKT</sequence>
<dbReference type="STRING" id="485915.Dret_0297"/>
<evidence type="ECO:0000313" key="2">
    <source>
        <dbReference type="Proteomes" id="UP000001052"/>
    </source>
</evidence>
<dbReference type="RefSeq" id="WP_015750758.1">
    <property type="nucleotide sequence ID" value="NC_013223.1"/>
</dbReference>
<dbReference type="eggNOG" id="ENOG5032RQK">
    <property type="taxonomic scope" value="Bacteria"/>
</dbReference>
<evidence type="ECO:0000313" key="1">
    <source>
        <dbReference type="EMBL" id="ACV67599.1"/>
    </source>
</evidence>
<dbReference type="Proteomes" id="UP000001052">
    <property type="component" value="Chromosome"/>
</dbReference>
<dbReference type="Pfam" id="PF14385">
    <property type="entry name" value="DUF4416"/>
    <property type="match status" value="1"/>
</dbReference>
<organism evidence="1 2">
    <name type="scientific">Desulfohalobium retbaense (strain ATCC 49708 / DSM 5692 / JCM 16813 / HR100)</name>
    <dbReference type="NCBI Taxonomy" id="485915"/>
    <lineage>
        <taxon>Bacteria</taxon>
        <taxon>Pseudomonadati</taxon>
        <taxon>Thermodesulfobacteriota</taxon>
        <taxon>Desulfovibrionia</taxon>
        <taxon>Desulfovibrionales</taxon>
        <taxon>Desulfohalobiaceae</taxon>
        <taxon>Desulfohalobium</taxon>
    </lineage>
</organism>
<dbReference type="AlphaFoldDB" id="C8WZX4"/>